<keyword evidence="6" id="KW-0282">Flagellum</keyword>
<dbReference type="SUPFAM" id="SSF54001">
    <property type="entry name" value="Cysteine proteinases"/>
    <property type="match status" value="1"/>
</dbReference>
<evidence type="ECO:0000256" key="7">
    <source>
        <dbReference type="ARBA" id="ARBA00022871"/>
    </source>
</evidence>
<evidence type="ECO:0000256" key="11">
    <source>
        <dbReference type="ARBA" id="ARBA00023273"/>
    </source>
</evidence>
<feature type="domain" description="Dynein regulatory complex subunit 7 C-terminal" evidence="17">
    <location>
        <begin position="597"/>
        <end position="700"/>
    </location>
</feature>
<feature type="coiled-coil region" evidence="14">
    <location>
        <begin position="503"/>
        <end position="578"/>
    </location>
</feature>
<organism evidence="18 19">
    <name type="scientific">Popillia japonica</name>
    <name type="common">Japanese beetle</name>
    <dbReference type="NCBI Taxonomy" id="7064"/>
    <lineage>
        <taxon>Eukaryota</taxon>
        <taxon>Metazoa</taxon>
        <taxon>Ecdysozoa</taxon>
        <taxon>Arthropoda</taxon>
        <taxon>Hexapoda</taxon>
        <taxon>Insecta</taxon>
        <taxon>Pterygota</taxon>
        <taxon>Neoptera</taxon>
        <taxon>Endopterygota</taxon>
        <taxon>Coleoptera</taxon>
        <taxon>Polyphaga</taxon>
        <taxon>Scarabaeiformia</taxon>
        <taxon>Scarabaeidae</taxon>
        <taxon>Rutelinae</taxon>
        <taxon>Popillia</taxon>
    </lineage>
</organism>
<dbReference type="GO" id="GO:0031514">
    <property type="term" value="C:motile cilium"/>
    <property type="evidence" value="ECO:0007669"/>
    <property type="project" value="TreeGrafter"/>
</dbReference>
<evidence type="ECO:0000256" key="8">
    <source>
        <dbReference type="ARBA" id="ARBA00023054"/>
    </source>
</evidence>
<dbReference type="InterPro" id="IPR033551">
    <property type="entry name" value="DRC7/lobo"/>
</dbReference>
<dbReference type="InterPro" id="IPR056290">
    <property type="entry name" value="CEPT76/DRC7_peptidase-like_dom"/>
</dbReference>
<accession>A0AAW1MGL7</accession>
<gene>
    <name evidence="18" type="ORF">QE152_g7153</name>
</gene>
<evidence type="ECO:0000256" key="6">
    <source>
        <dbReference type="ARBA" id="ARBA00022846"/>
    </source>
</evidence>
<keyword evidence="19" id="KW-1185">Reference proteome</keyword>
<dbReference type="GO" id="GO:0030317">
    <property type="term" value="P:flagellated sperm motility"/>
    <property type="evidence" value="ECO:0007669"/>
    <property type="project" value="TreeGrafter"/>
</dbReference>
<evidence type="ECO:0000256" key="2">
    <source>
        <dbReference type="ARBA" id="ARBA00010738"/>
    </source>
</evidence>
<evidence type="ECO:0000259" key="17">
    <source>
        <dbReference type="Pfam" id="PF24671"/>
    </source>
</evidence>
<keyword evidence="11" id="KW-0966">Cell projection</keyword>
<evidence type="ECO:0000256" key="9">
    <source>
        <dbReference type="ARBA" id="ARBA00023069"/>
    </source>
</evidence>
<proteinExistence type="inferred from homology"/>
<dbReference type="GO" id="GO:0030154">
    <property type="term" value="P:cell differentiation"/>
    <property type="evidence" value="ECO:0007669"/>
    <property type="project" value="UniProtKB-KW"/>
</dbReference>
<dbReference type="Pfam" id="PF24671">
    <property type="entry name" value="DRC7_C"/>
    <property type="match status" value="1"/>
</dbReference>
<evidence type="ECO:0000256" key="12">
    <source>
        <dbReference type="ARBA" id="ARBA00031627"/>
    </source>
</evidence>
<dbReference type="InterPro" id="IPR056291">
    <property type="entry name" value="MORN_DRC7"/>
</dbReference>
<evidence type="ECO:0000256" key="5">
    <source>
        <dbReference type="ARBA" id="ARBA00022782"/>
    </source>
</evidence>
<dbReference type="InterPro" id="IPR038765">
    <property type="entry name" value="Papain-like_cys_pep_sf"/>
</dbReference>
<comment type="caution">
    <text evidence="18">The sequence shown here is derived from an EMBL/GenBank/DDBJ whole genome shotgun (WGS) entry which is preliminary data.</text>
</comment>
<dbReference type="EMBL" id="JASPKY010000051">
    <property type="protein sequence ID" value="KAK9745167.1"/>
    <property type="molecule type" value="Genomic_DNA"/>
</dbReference>
<name>A0AAW1MGL7_POPJA</name>
<keyword evidence="5" id="KW-0221">Differentiation</keyword>
<dbReference type="AlphaFoldDB" id="A0AAW1MGL7"/>
<keyword evidence="4" id="KW-0963">Cytoplasm</keyword>
<sequence length="704" mass="83213">MPDRLYSPHTVFMRKSGHSYEIATALCSLLIGLNYNAYVVSGYAVRDITLKIMTRINCPFPEHEEKEEEPPAEVLDPKYVLKPPLDLRSKFLLQMEQRKRDKELAEKKRVEEEKRKEIEELEKPPFDELHGLRLHAWVLILPEKRDIKEPFFIEPSSGYRYETNSTQYSGIESVWNDTNYWVNLQDCSNGLGEIDFNLHNVANWEHLLVGEPIDWRKMKPQDDMDEDELRLMEIYQEKHLDMPMPWSMAINISHDVVQTRFPNGVRSTCYKRTLVEEFAPYVQDDGLVVRVCRFHDLECSPDQLYIIEERYENRHDHLIKIVEQIATGLTTEYFSRGREDATKVHQFYALDNEAESARTVEFYNKSRFDCMSKLELHNQWMKETYVDRDDFFAYRHVEYAKRGHPPPGILEGPRRIVLNVLEKFNRNPSKKASDDIAIREFAIIAKEIHLKFHYDKGKVTASTRDFIKPPMSEMSDRLIFNPDLTSGYQAEMGAKPPRQLNLFNLLEQQIKEEEESLRQVREIEEQVAEFVRLRDMEKAVPKLDVSIFNREQNKEYKKGMLEREQQQKEHREREVEEETDFLSPYLVKLTVPVIISPTIAQKLKADCLKDFKQLLVDRANDIQHQFEMCTAEIQQKQQWYTQVLDTLTLLEEENYFKELNNAKFHLHTLEMRLARHRDLSGPRYQALANYLDSHPALEVLSNND</sequence>
<dbReference type="Pfam" id="PF24667">
    <property type="entry name" value="MORN_DRC7"/>
    <property type="match status" value="1"/>
</dbReference>
<evidence type="ECO:0000256" key="3">
    <source>
        <dbReference type="ARBA" id="ARBA00021303"/>
    </source>
</evidence>
<evidence type="ECO:0000313" key="19">
    <source>
        <dbReference type="Proteomes" id="UP001458880"/>
    </source>
</evidence>
<reference evidence="18 19" key="1">
    <citation type="journal article" date="2024" name="BMC Genomics">
        <title>De novo assembly and annotation of Popillia japonica's genome with initial clues to its potential as an invasive pest.</title>
        <authorList>
            <person name="Cucini C."/>
            <person name="Boschi S."/>
            <person name="Funari R."/>
            <person name="Cardaioli E."/>
            <person name="Iannotti N."/>
            <person name="Marturano G."/>
            <person name="Paoli F."/>
            <person name="Bruttini M."/>
            <person name="Carapelli A."/>
            <person name="Frati F."/>
            <person name="Nardi F."/>
        </authorList>
    </citation>
    <scope>NUCLEOTIDE SEQUENCE [LARGE SCALE GENOMIC DNA]</scope>
    <source>
        <strain evidence="18">DMR45628</strain>
    </source>
</reference>
<evidence type="ECO:0000259" key="15">
    <source>
        <dbReference type="Pfam" id="PF24656"/>
    </source>
</evidence>
<dbReference type="Proteomes" id="UP001458880">
    <property type="component" value="Unassembled WGS sequence"/>
</dbReference>
<comment type="similarity">
    <text evidence="2">Belongs to the DRC7 family.</text>
</comment>
<evidence type="ECO:0000256" key="13">
    <source>
        <dbReference type="ARBA" id="ARBA00031733"/>
    </source>
</evidence>
<evidence type="ECO:0000259" key="16">
    <source>
        <dbReference type="Pfam" id="PF24667"/>
    </source>
</evidence>
<dbReference type="PANTHER" id="PTHR35249:SF2">
    <property type="entry name" value="DYNEIN REGULATORY COMPLEX SUBUNIT 7"/>
    <property type="match status" value="1"/>
</dbReference>
<feature type="domain" description="Dynein regulatory complex subunit 7 MORN" evidence="16">
    <location>
        <begin position="262"/>
        <end position="546"/>
    </location>
</feature>
<dbReference type="PANTHER" id="PTHR35249">
    <property type="entry name" value="DYNEIN REGULATORY COMPLEX SUBUNIT 7"/>
    <property type="match status" value="1"/>
</dbReference>
<evidence type="ECO:0000256" key="4">
    <source>
        <dbReference type="ARBA" id="ARBA00022490"/>
    </source>
</evidence>
<keyword evidence="8 14" id="KW-0175">Coiled coil</keyword>
<dbReference type="Pfam" id="PF24656">
    <property type="entry name" value="CEPT76_peptidase"/>
    <property type="match status" value="1"/>
</dbReference>
<keyword evidence="10" id="KW-0206">Cytoskeleton</keyword>
<dbReference type="InterPro" id="IPR056292">
    <property type="entry name" value="DRC7_C"/>
</dbReference>
<dbReference type="GO" id="GO:0007283">
    <property type="term" value="P:spermatogenesis"/>
    <property type="evidence" value="ECO:0007669"/>
    <property type="project" value="UniProtKB-KW"/>
</dbReference>
<feature type="domain" description="CEP76/DRC7 peptidase-like" evidence="15">
    <location>
        <begin position="135"/>
        <end position="207"/>
    </location>
</feature>
<comment type="subcellular location">
    <subcellularLocation>
        <location evidence="1">Cytoplasm</location>
        <location evidence="1">Cytoskeleton</location>
        <location evidence="1">Flagellum axoneme</location>
    </subcellularLocation>
</comment>
<evidence type="ECO:0000313" key="18">
    <source>
        <dbReference type="EMBL" id="KAK9745167.1"/>
    </source>
</evidence>
<keyword evidence="7" id="KW-0744">Spermatogenesis</keyword>
<keyword evidence="9" id="KW-0969">Cilium</keyword>
<feature type="coiled-coil region" evidence="14">
    <location>
        <begin position="93"/>
        <end position="122"/>
    </location>
</feature>
<protein>
    <recommendedName>
        <fullName evidence="3">Dynein regulatory complex subunit 7</fullName>
    </recommendedName>
    <alternativeName>
        <fullName evidence="12">Coiled-coil domain-containing protein 135</fullName>
    </alternativeName>
    <alternativeName>
        <fullName evidence="13">Coiled-coil domain-containing protein lobo homolog</fullName>
    </alternativeName>
</protein>
<evidence type="ECO:0000256" key="14">
    <source>
        <dbReference type="SAM" id="Coils"/>
    </source>
</evidence>
<evidence type="ECO:0000256" key="10">
    <source>
        <dbReference type="ARBA" id="ARBA00023212"/>
    </source>
</evidence>
<evidence type="ECO:0000256" key="1">
    <source>
        <dbReference type="ARBA" id="ARBA00004611"/>
    </source>
</evidence>